<evidence type="ECO:0000313" key="1">
    <source>
        <dbReference type="Proteomes" id="UP000887579"/>
    </source>
</evidence>
<name>A0AC34GTP7_9BILA</name>
<accession>A0AC34GTP7</accession>
<reference evidence="2" key="1">
    <citation type="submission" date="2022-11" db="UniProtKB">
        <authorList>
            <consortium name="WormBaseParasite"/>
        </authorList>
    </citation>
    <scope>IDENTIFICATION</scope>
</reference>
<proteinExistence type="predicted"/>
<protein>
    <submittedName>
        <fullName evidence="2">RING-type domain-containing protein</fullName>
    </submittedName>
</protein>
<evidence type="ECO:0000313" key="2">
    <source>
        <dbReference type="WBParaSite" id="ES5_v2.g8165.t1"/>
    </source>
</evidence>
<dbReference type="Proteomes" id="UP000887579">
    <property type="component" value="Unplaced"/>
</dbReference>
<dbReference type="WBParaSite" id="ES5_v2.g8165.t1">
    <property type="protein sequence ID" value="ES5_v2.g8165.t1"/>
    <property type="gene ID" value="ES5_v2.g8165"/>
</dbReference>
<organism evidence="1 2">
    <name type="scientific">Panagrolaimus sp. ES5</name>
    <dbReference type="NCBI Taxonomy" id="591445"/>
    <lineage>
        <taxon>Eukaryota</taxon>
        <taxon>Metazoa</taxon>
        <taxon>Ecdysozoa</taxon>
        <taxon>Nematoda</taxon>
        <taxon>Chromadorea</taxon>
        <taxon>Rhabditida</taxon>
        <taxon>Tylenchina</taxon>
        <taxon>Panagrolaimomorpha</taxon>
        <taxon>Panagrolaimoidea</taxon>
        <taxon>Panagrolaimidae</taxon>
        <taxon>Panagrolaimus</taxon>
    </lineage>
</organism>
<sequence length="481" mass="55320">MTEKESAIKTEGNINLVLNRYDRQRVPHSISNDHKNIFENSTGIVLEKFRDELSCKVCKKLLNDPVLSRTCMHRFCSGCVVNGASITLTRCPECNVQFLGNPAFLRDHTFLQIIKRLKPKECDTGRRNLYAALQATGLDINGYLSKSGFDEHISRNEWSCNEDLVPGPSMINDTDMPPFLSSNIPLHINGLNNSLNSLPNLQDNDVIHLLSENGAIQIFYHQLTKLPFVLKPDSLLQISDESRHSNSLQAFSLCGTVRPNYFAKLQEIRLSFNNTKECQQLIALLPAFILKLFPKGFITKFMREREHIPDMPLITQKQKITNGMLLNIILFPDSSVMKMKELPRCLRRPRYIYSPPNATIGHLQEYLLVRSEVESRFRSLRHKYNVEFAEILGERQEIVLRLNTNPEESSNDGESQEIVLRVRCPPSTYSDKRLANFDNMIILRYPFEPLPKNLKVKDLIKKTSILNRPLKVVFRYCTLNK</sequence>